<sequence length="137" mass="15434">MRKFSYLIALVVAGMFGIGVIDFVYAEQRHALSASPSDGSTFKQESGDCVESVPIMRKGHMDFLFHQRDNTLYQGIRTKRYSLKGCVDCHVQQDNQGRVIPINAADQFCQDCHQYVAVNIDCFQCHATIPDADGRNR</sequence>
<proteinExistence type="predicted"/>
<dbReference type="EMBL" id="CAADFD010000001">
    <property type="protein sequence ID" value="VFJ46691.1"/>
    <property type="molecule type" value="Genomic_DNA"/>
</dbReference>
<evidence type="ECO:0000256" key="1">
    <source>
        <dbReference type="SAM" id="Phobius"/>
    </source>
</evidence>
<evidence type="ECO:0000313" key="2">
    <source>
        <dbReference type="EMBL" id="VFJ45880.1"/>
    </source>
</evidence>
<gene>
    <name evidence="2" type="ORF">BECKFW1821A_GA0114235_101135</name>
    <name evidence="3" type="ORF">BECKFW1821B_GA0114236_100138</name>
</gene>
<dbReference type="AlphaFoldDB" id="A0A450S2K4"/>
<reference evidence="2" key="1">
    <citation type="submission" date="2019-02" db="EMBL/GenBank/DDBJ databases">
        <authorList>
            <person name="Gruber-Vodicka R. H."/>
            <person name="Seah K. B. B."/>
        </authorList>
    </citation>
    <scope>NUCLEOTIDE SEQUENCE</scope>
    <source>
        <strain evidence="3">BECK_BZ106</strain>
        <strain evidence="2">BECK_BZ15</strain>
    </source>
</reference>
<evidence type="ECO:0000313" key="3">
    <source>
        <dbReference type="EMBL" id="VFJ46691.1"/>
    </source>
</evidence>
<feature type="transmembrane region" description="Helical" evidence="1">
    <location>
        <begin position="6"/>
        <end position="25"/>
    </location>
</feature>
<dbReference type="EMBL" id="CAADEW010000011">
    <property type="protein sequence ID" value="VFJ45880.1"/>
    <property type="molecule type" value="Genomic_DNA"/>
</dbReference>
<keyword evidence="1" id="KW-0472">Membrane</keyword>
<dbReference type="SUPFAM" id="SSF48695">
    <property type="entry name" value="Multiheme cytochromes"/>
    <property type="match status" value="1"/>
</dbReference>
<dbReference type="InterPro" id="IPR036280">
    <property type="entry name" value="Multihaem_cyt_sf"/>
</dbReference>
<dbReference type="Gene3D" id="3.90.10.10">
    <property type="entry name" value="Cytochrome C3"/>
    <property type="match status" value="1"/>
</dbReference>
<name>A0A450S2K4_9GAMM</name>
<accession>A0A450S2K4</accession>
<organism evidence="2">
    <name type="scientific">Candidatus Kentrum sp. FW</name>
    <dbReference type="NCBI Taxonomy" id="2126338"/>
    <lineage>
        <taxon>Bacteria</taxon>
        <taxon>Pseudomonadati</taxon>
        <taxon>Pseudomonadota</taxon>
        <taxon>Gammaproteobacteria</taxon>
        <taxon>Candidatus Kentrum</taxon>
    </lineage>
</organism>
<protein>
    <submittedName>
        <fullName evidence="2">Uncharacterized protein</fullName>
    </submittedName>
</protein>
<keyword evidence="1" id="KW-1133">Transmembrane helix</keyword>
<keyword evidence="1" id="KW-0812">Transmembrane</keyword>